<proteinExistence type="predicted"/>
<protein>
    <recommendedName>
        <fullName evidence="4">Secreted protein</fullName>
    </recommendedName>
</protein>
<dbReference type="RefSeq" id="WP_211939292.1">
    <property type="nucleotide sequence ID" value="NZ_CP073078.1"/>
</dbReference>
<evidence type="ECO:0000313" key="3">
    <source>
        <dbReference type="Proteomes" id="UP000676409"/>
    </source>
</evidence>
<keyword evidence="1" id="KW-0732">Signal</keyword>
<feature type="signal peptide" evidence="1">
    <location>
        <begin position="1"/>
        <end position="26"/>
    </location>
</feature>
<accession>A0A975G186</accession>
<dbReference type="AlphaFoldDB" id="A0A975G186"/>
<gene>
    <name evidence="2" type="ORF">KCG34_04995</name>
</gene>
<sequence length="334" mass="34866">MRRTTRLILALLATGLFIGQSDAALAQEGGGARLPREVVEAASAYQMFVERAAAIEPRFADGEAIRAAMVTSETWQPQQLGQGATAYAALIAMQDPSFVAGVRRAGADPAQAETLVRALEADPRQVAAVEGADAAASRINAALIAQAERLAETGRRVKQSAYDIQHQAWSRATVPDGAARLALAKQLADLPVKPTADDVAHLFQVAAAPPAYAGAPAGDPPGYTPVVQRALTLAALAILGRADHAELENAGLLRVRAGPADCMLMARLNLHQCLAVAGPHYEDIFCMGEHALKETSQCLREGAGAPARIASTAALADRSQSYAVPIAYASQAGH</sequence>
<feature type="chain" id="PRO_5037815858" description="Secreted protein" evidence="1">
    <location>
        <begin position="27"/>
        <end position="334"/>
    </location>
</feature>
<organism evidence="2 3">
    <name type="scientific">Phenylobacterium montanum</name>
    <dbReference type="NCBI Taxonomy" id="2823693"/>
    <lineage>
        <taxon>Bacteria</taxon>
        <taxon>Pseudomonadati</taxon>
        <taxon>Pseudomonadota</taxon>
        <taxon>Alphaproteobacteria</taxon>
        <taxon>Caulobacterales</taxon>
        <taxon>Caulobacteraceae</taxon>
        <taxon>Phenylobacterium</taxon>
    </lineage>
</organism>
<evidence type="ECO:0008006" key="4">
    <source>
        <dbReference type="Google" id="ProtNLM"/>
    </source>
</evidence>
<reference evidence="2" key="1">
    <citation type="submission" date="2021-04" db="EMBL/GenBank/DDBJ databases">
        <title>The complete genome sequence of Caulobacter sp. S6.</title>
        <authorList>
            <person name="Tang Y."/>
            <person name="Ouyang W."/>
            <person name="Liu Q."/>
            <person name="Huang B."/>
            <person name="Guo Z."/>
            <person name="Lei P."/>
        </authorList>
    </citation>
    <scope>NUCLEOTIDE SEQUENCE</scope>
    <source>
        <strain evidence="2">S6</strain>
    </source>
</reference>
<dbReference type="Proteomes" id="UP000676409">
    <property type="component" value="Chromosome"/>
</dbReference>
<evidence type="ECO:0000313" key="2">
    <source>
        <dbReference type="EMBL" id="QUD89240.1"/>
    </source>
</evidence>
<evidence type="ECO:0000256" key="1">
    <source>
        <dbReference type="SAM" id="SignalP"/>
    </source>
</evidence>
<name>A0A975G186_9CAUL</name>
<dbReference type="EMBL" id="CP073078">
    <property type="protein sequence ID" value="QUD89240.1"/>
    <property type="molecule type" value="Genomic_DNA"/>
</dbReference>
<keyword evidence="3" id="KW-1185">Reference proteome</keyword>
<dbReference type="KEGG" id="caul:KCG34_04995"/>